<evidence type="ECO:0000256" key="6">
    <source>
        <dbReference type="ARBA" id="ARBA00022840"/>
    </source>
</evidence>
<evidence type="ECO:0000256" key="2">
    <source>
        <dbReference type="ARBA" id="ARBA00022448"/>
    </source>
</evidence>
<dbReference type="SUPFAM" id="SSF90123">
    <property type="entry name" value="ABC transporter transmembrane region"/>
    <property type="match status" value="2"/>
</dbReference>
<dbReference type="PROSITE" id="PS50893">
    <property type="entry name" value="ABC_TRANSPORTER_2"/>
    <property type="match status" value="2"/>
</dbReference>
<keyword evidence="7 10" id="KW-1133">Transmembrane helix</keyword>
<evidence type="ECO:0000256" key="7">
    <source>
        <dbReference type="ARBA" id="ARBA00022989"/>
    </source>
</evidence>
<feature type="transmembrane region" description="Helical" evidence="10">
    <location>
        <begin position="92"/>
        <end position="114"/>
    </location>
</feature>
<feature type="region of interest" description="Disordered" evidence="9">
    <location>
        <begin position="470"/>
        <end position="498"/>
    </location>
</feature>
<evidence type="ECO:0000256" key="5">
    <source>
        <dbReference type="ARBA" id="ARBA00022741"/>
    </source>
</evidence>
<feature type="domain" description="ABC transporter" evidence="11">
    <location>
        <begin position="660"/>
        <end position="935"/>
    </location>
</feature>
<dbReference type="InterPro" id="IPR003593">
    <property type="entry name" value="AAA+_ATPase"/>
</dbReference>
<dbReference type="Gene3D" id="1.20.1560.10">
    <property type="entry name" value="ABC transporter type 1, transmembrane domain"/>
    <property type="match status" value="2"/>
</dbReference>
<evidence type="ECO:0000256" key="10">
    <source>
        <dbReference type="SAM" id="Phobius"/>
    </source>
</evidence>
<dbReference type="PROSITE" id="PS00211">
    <property type="entry name" value="ABC_TRANSPORTER_1"/>
    <property type="match status" value="1"/>
</dbReference>
<keyword evidence="14" id="KW-1185">Reference proteome</keyword>
<feature type="transmembrane region" description="Helical" evidence="10">
    <location>
        <begin position="1248"/>
        <end position="1265"/>
    </location>
</feature>
<evidence type="ECO:0008006" key="15">
    <source>
        <dbReference type="Google" id="ProtNLM"/>
    </source>
</evidence>
<reference evidence="13 14" key="1">
    <citation type="submission" date="2023-10" db="EMBL/GenBank/DDBJ databases">
        <title>Comparative genomics analysis reveals potential genetic determinants of host preference in Cryptosporidium xiaoi.</title>
        <authorList>
            <person name="Xiao L."/>
            <person name="Li J."/>
        </authorList>
    </citation>
    <scope>NUCLEOTIDE SEQUENCE [LARGE SCALE GENOMIC DNA]</scope>
    <source>
        <strain evidence="13 14">52996</strain>
    </source>
</reference>
<feature type="transmembrane region" description="Helical" evidence="10">
    <location>
        <begin position="1093"/>
        <end position="1112"/>
    </location>
</feature>
<evidence type="ECO:0000256" key="4">
    <source>
        <dbReference type="ARBA" id="ARBA00022737"/>
    </source>
</evidence>
<accession>A0AAV9XX51</accession>
<keyword evidence="5" id="KW-0547">Nucleotide-binding</keyword>
<keyword evidence="4" id="KW-0677">Repeat</keyword>
<dbReference type="PANTHER" id="PTHR24223:SF443">
    <property type="entry name" value="MULTIDRUG-RESISTANCE LIKE PROTEIN 1, ISOFORM I"/>
    <property type="match status" value="1"/>
</dbReference>
<feature type="transmembrane region" description="Helical" evidence="10">
    <location>
        <begin position="303"/>
        <end position="324"/>
    </location>
</feature>
<feature type="domain" description="ABC transporter" evidence="11">
    <location>
        <begin position="1357"/>
        <end position="1663"/>
    </location>
</feature>
<feature type="transmembrane region" description="Helical" evidence="10">
    <location>
        <begin position="120"/>
        <end position="138"/>
    </location>
</feature>
<dbReference type="PROSITE" id="PS50929">
    <property type="entry name" value="ABC_TM1F"/>
    <property type="match status" value="2"/>
</dbReference>
<dbReference type="InterPro" id="IPR011527">
    <property type="entry name" value="ABC1_TM_dom"/>
</dbReference>
<gene>
    <name evidence="13" type="ORF">RS030_4597</name>
</gene>
<protein>
    <recommendedName>
        <fullName evidence="15">ABC transporter family protein</fullName>
    </recommendedName>
</protein>
<dbReference type="InterPro" id="IPR017871">
    <property type="entry name" value="ABC_transporter-like_CS"/>
</dbReference>
<dbReference type="Pfam" id="PF00664">
    <property type="entry name" value="ABC_membrane"/>
    <property type="match status" value="2"/>
</dbReference>
<evidence type="ECO:0000259" key="11">
    <source>
        <dbReference type="PROSITE" id="PS50893"/>
    </source>
</evidence>
<comment type="subcellular location">
    <subcellularLocation>
        <location evidence="1">Vacuole membrane</location>
        <topology evidence="1">Multi-pass membrane protein</topology>
    </subcellularLocation>
</comment>
<dbReference type="GO" id="GO:0005524">
    <property type="term" value="F:ATP binding"/>
    <property type="evidence" value="ECO:0007669"/>
    <property type="project" value="UniProtKB-KW"/>
</dbReference>
<sequence length="1664" mass="189101">MSNANGTFWTKKIWNFLTFSFISPYLLKKYGYRVRSLSGLPELFESDKLDLWVEKFSKAFEEEELNSFYKNKSFCIYRPLFWILWRPICNALFLKLCFDILTLASSVFLTYFSMSSTKEKTLLSSFCIFLMVLGKFFFDSHSRFITSRVCLKVEGSLIWVALDRVVRHKSVYPKLSDSVCFNVNNKNKQINGSYGNSTTSNEKNLSNNHCDHHDVCSTENNIDTSDGIYYNRKSMLLRQHEAKFTSSNAANESSNIFNLIIGDASTIEIFFSVFVDFLLLPLRLFMSWYVLSNILGNTSALPAIITFCVVLILSFLFEIIGALYKEPFMVNRDKRIDRCHEILTEMKSIRLSGLEDVVISRVNESRKKELFWNKRRFVYSRIAAFTDYHLKVYSQYVLFMLAFYYSIKGSSNSSGDLVHTGASALQILVLLSSKIRGLPTNIIEGVISLQRYENFIKKYPIDRSFSASNRRKKVESNMKNNDSSSFYNRNNNSKSINSQKYDTSPISSYLVSETSTLLERTYFDNDCKNSGSETNSKLFSPNSQEIIVVLIKNGFFTWSNFKGRIDEAMIPTSNKSLFQSQSDFLSIKSRKSTNSSDSISYLSNSYSKKSNNLNECDTSKQDNNNIDAGDCLLKQFSSSSSPSSLISCNNPQNDHIANANNDITISRSGSNYQVPLTLFNINMKLTLRECIFIIGEPGCGKSSLIKAVLNEIRCVYAEMNVLPENNGSILSYSPQLPWIPGGSVRSVILFGREWDRNKYELIIDCCQLIDDFLTWQNGDLRTVDEGGSSLSGGQRARISLARALYSLPSSCSCIDGRMRLDIRNISTYESYLYLFDDVFVSVDLEVGFKIFNRLFGPDGILLGVSSIIAISSDSLQHYMNGIKRFRDKVSDEKICNEFDSFKFSVLVLNSGKVDWTGSYDDYEKNIVSSSINIDIKNMNDNTTNEVNNGIKIDLPSLNIEDRLDSTDAQFEQLLLTSDSQIEAEDTILFSSKHESRFPVNLSSLNPYKWYFSLLGSNWVIMFVIGCLAKVTIDKVLELFFVNKPSEFQKSPLKMNRFSVYASLAILTESVISLCIYLGEASGGIRAAKKSHEILLYKIIYSPFWFFDVNSVGKILSRFSSDMLAVDNCIVRRITAVFLPFIALIFNFLYVSYKVPLAIPLEILIIYLILKGIGNRLILTYRDAQRCALLVQSPLCSIFSECLSGSTIIRAFGAESFYFKKCGSFVDKLERSRLLQHAACQWACIRMQLISAPLTLLVSIIGTFFVDNKSSLVLPLIYTISFAEGINDIIFRLISLEKDMCSVARIYEYVKQLDDKNISQPQIVLGDFAIPDKRIGIFISDLEVRYRRPNYRVDPCLLNSTKMNRKLLDEMYFSPTLKNINRFAAPNDHIGIIGRTGSGKSTFIMALFGFVPTTNGKVLLDGVPINQLPNSTRRKVVGVLPQVPLILKGWTVRDFLDPEHKHSSEDLWEALRICCLSNTIKSLPGGKMLDTVLVPDIEIRSFNNKLSFGFKLGNKFCLRFNNSRNNHNSISNHNESRITDNRKKLARNEKSIDTLVARYLSDSQLRYLSLARLVVNARDYRLILVDEPPPDNFDGHIIGRTYIPVHELIRTYFPHCTVFVVAHHAASLQKCNSIWVLRNGTIDNVVEPKGIVTQDYLAQLLKSNE</sequence>
<evidence type="ECO:0000256" key="3">
    <source>
        <dbReference type="ARBA" id="ARBA00022692"/>
    </source>
</evidence>
<feature type="transmembrane region" description="Helical" evidence="10">
    <location>
        <begin position="269"/>
        <end position="291"/>
    </location>
</feature>
<feature type="transmembrane region" description="Helical" evidence="10">
    <location>
        <begin position="1057"/>
        <end position="1078"/>
    </location>
</feature>
<evidence type="ECO:0000313" key="14">
    <source>
        <dbReference type="Proteomes" id="UP001311799"/>
    </source>
</evidence>
<evidence type="ECO:0000259" key="12">
    <source>
        <dbReference type="PROSITE" id="PS50929"/>
    </source>
</evidence>
<dbReference type="GO" id="GO:0005774">
    <property type="term" value="C:vacuolar membrane"/>
    <property type="evidence" value="ECO:0007669"/>
    <property type="project" value="UniProtKB-SubCell"/>
</dbReference>
<feature type="domain" description="ABC transmembrane type-1" evidence="12">
    <location>
        <begin position="250"/>
        <end position="385"/>
    </location>
</feature>
<evidence type="ECO:0000256" key="8">
    <source>
        <dbReference type="ARBA" id="ARBA00023136"/>
    </source>
</evidence>
<keyword evidence="8 10" id="KW-0472">Membrane</keyword>
<feature type="transmembrane region" description="Helical" evidence="10">
    <location>
        <begin position="1158"/>
        <end position="1178"/>
    </location>
</feature>
<evidence type="ECO:0000313" key="13">
    <source>
        <dbReference type="EMBL" id="KAK6588462.1"/>
    </source>
</evidence>
<dbReference type="InterPro" id="IPR003439">
    <property type="entry name" value="ABC_transporter-like_ATP-bd"/>
</dbReference>
<dbReference type="InterPro" id="IPR050173">
    <property type="entry name" value="ABC_transporter_C-like"/>
</dbReference>
<keyword evidence="6" id="KW-0067">ATP-binding</keyword>
<feature type="compositionally biased region" description="Polar residues" evidence="9">
    <location>
        <begin position="477"/>
        <end position="498"/>
    </location>
</feature>
<dbReference type="Pfam" id="PF00005">
    <property type="entry name" value="ABC_tran"/>
    <property type="match status" value="2"/>
</dbReference>
<dbReference type="EMBL" id="JAWDEY010000032">
    <property type="protein sequence ID" value="KAK6588462.1"/>
    <property type="molecule type" value="Genomic_DNA"/>
</dbReference>
<comment type="caution">
    <text evidence="13">The sequence shown here is derived from an EMBL/GenBank/DDBJ whole genome shotgun (WGS) entry which is preliminary data.</text>
</comment>
<feature type="domain" description="ABC transmembrane type-1" evidence="12">
    <location>
        <begin position="1034"/>
        <end position="1265"/>
    </location>
</feature>
<keyword evidence="3 10" id="KW-0812">Transmembrane</keyword>
<dbReference type="GO" id="GO:0140359">
    <property type="term" value="F:ABC-type transporter activity"/>
    <property type="evidence" value="ECO:0007669"/>
    <property type="project" value="InterPro"/>
</dbReference>
<keyword evidence="2" id="KW-0813">Transport</keyword>
<evidence type="ECO:0000256" key="1">
    <source>
        <dbReference type="ARBA" id="ARBA00004128"/>
    </source>
</evidence>
<feature type="transmembrane region" description="Helical" evidence="10">
    <location>
        <begin position="1133"/>
        <end position="1152"/>
    </location>
</feature>
<dbReference type="SUPFAM" id="SSF52540">
    <property type="entry name" value="P-loop containing nucleoside triphosphate hydrolases"/>
    <property type="match status" value="2"/>
</dbReference>
<dbReference type="InterPro" id="IPR027417">
    <property type="entry name" value="P-loop_NTPase"/>
</dbReference>
<dbReference type="InterPro" id="IPR036640">
    <property type="entry name" value="ABC1_TM_sf"/>
</dbReference>
<organism evidence="13 14">
    <name type="scientific">Cryptosporidium xiaoi</name>
    <dbReference type="NCBI Taxonomy" id="659607"/>
    <lineage>
        <taxon>Eukaryota</taxon>
        <taxon>Sar</taxon>
        <taxon>Alveolata</taxon>
        <taxon>Apicomplexa</taxon>
        <taxon>Conoidasida</taxon>
        <taxon>Coccidia</taxon>
        <taxon>Eucoccidiorida</taxon>
        <taxon>Eimeriorina</taxon>
        <taxon>Cryptosporidiidae</taxon>
        <taxon>Cryptosporidium</taxon>
    </lineage>
</organism>
<feature type="transmembrane region" description="Helical" evidence="10">
    <location>
        <begin position="1009"/>
        <end position="1028"/>
    </location>
</feature>
<evidence type="ECO:0000256" key="9">
    <source>
        <dbReference type="SAM" id="MobiDB-lite"/>
    </source>
</evidence>
<name>A0AAV9XX51_9CRYT</name>
<dbReference type="GO" id="GO:0016887">
    <property type="term" value="F:ATP hydrolysis activity"/>
    <property type="evidence" value="ECO:0007669"/>
    <property type="project" value="InterPro"/>
</dbReference>
<dbReference type="SMART" id="SM00382">
    <property type="entry name" value="AAA"/>
    <property type="match status" value="2"/>
</dbReference>
<dbReference type="Proteomes" id="UP001311799">
    <property type="component" value="Unassembled WGS sequence"/>
</dbReference>
<dbReference type="PANTHER" id="PTHR24223">
    <property type="entry name" value="ATP-BINDING CASSETTE SUB-FAMILY C"/>
    <property type="match status" value="1"/>
</dbReference>
<dbReference type="Gene3D" id="3.40.50.300">
    <property type="entry name" value="P-loop containing nucleotide triphosphate hydrolases"/>
    <property type="match status" value="2"/>
</dbReference>
<proteinExistence type="predicted"/>